<dbReference type="RefSeq" id="WP_377012262.1">
    <property type="nucleotide sequence ID" value="NZ_JBHSLV010000061.1"/>
</dbReference>
<dbReference type="Proteomes" id="UP001596104">
    <property type="component" value="Unassembled WGS sequence"/>
</dbReference>
<sequence length="607" mass="67780">MEKPAPTPGKLANPGLCRWLSILDCRSRMRRSGSFSSGWAIAWARQTGRSNWIGMTMKMPDHRSPSDGMSSRQKAVAYLRVSTGRQAEQGMSLPEQQRQVAACAELNAFALAQTFCDRGLTGRTETREQFQAMMRYIRDPANDVGAVIVYHSSRLFRNAQLLLKYHSELESRGIRLISATQALPDGHNGKLLLTMLAAFDAHASDQNAEQVRTVMTANAEAGYWNGAKPPFGYKTAVALVLRSKKKKVLVESGEEAPVVRLIFRLYREGDGSGPMGIKKIVAYLNSHGYSFRGKPFYTSAVEKILKGEVYTGTFRYNCIDSRTRKLRPESEHIKVRVPVIIPMETWLATQRALRDNRPNVRAPRLTTGPTLLSGIAICEHCRGGMQLRTGKSGTYRYLTCANKANKGKLSCRGQSVRMDIVDEAVLSAMEVEVFAPPRLKRLMGQVIDASNAGVEALEKDIARLQASLNNDKAGLERLYLAIEKGIVDMLDKAFAQRIADVKLRIGESEERIRGLKNRRVLHSTRISDERVAAFSQQVREKLRSADPAFRRAWLHLFVERVVIGPDEIRILGPKQALAEGLVQGNVKAGTMVPSFDREWRARHDSNV</sequence>
<dbReference type="InterPro" id="IPR050639">
    <property type="entry name" value="SSR_resolvase"/>
</dbReference>
<gene>
    <name evidence="3" type="ORF">ACFPPC_25575</name>
</gene>
<protein>
    <submittedName>
        <fullName evidence="3">Recombinase family protein</fullName>
    </submittedName>
</protein>
<evidence type="ECO:0000256" key="1">
    <source>
        <dbReference type="SAM" id="Coils"/>
    </source>
</evidence>
<dbReference type="SMART" id="SM00857">
    <property type="entry name" value="Resolvase"/>
    <property type="match status" value="1"/>
</dbReference>
<proteinExistence type="predicted"/>
<accession>A0ABW0HI61</accession>
<dbReference type="SUPFAM" id="SSF53041">
    <property type="entry name" value="Resolvase-like"/>
    <property type="match status" value="1"/>
</dbReference>
<dbReference type="CDD" id="cd00338">
    <property type="entry name" value="Ser_Recombinase"/>
    <property type="match status" value="1"/>
</dbReference>
<dbReference type="InterPro" id="IPR006119">
    <property type="entry name" value="Resolv_N"/>
</dbReference>
<name>A0ABW0HI61_9HYPH</name>
<keyword evidence="1" id="KW-0175">Coiled coil</keyword>
<evidence type="ECO:0000313" key="4">
    <source>
        <dbReference type="Proteomes" id="UP001596104"/>
    </source>
</evidence>
<dbReference type="InterPro" id="IPR038109">
    <property type="entry name" value="DNA_bind_recomb_sf"/>
</dbReference>
<dbReference type="EMBL" id="JBHSLV010000061">
    <property type="protein sequence ID" value="MFC5396013.1"/>
    <property type="molecule type" value="Genomic_DNA"/>
</dbReference>
<dbReference type="Pfam" id="PF13408">
    <property type="entry name" value="Zn_ribbon_recom"/>
    <property type="match status" value="1"/>
</dbReference>
<organism evidence="3 4">
    <name type="scientific">Bosea vestrisii</name>
    <dbReference type="NCBI Taxonomy" id="151416"/>
    <lineage>
        <taxon>Bacteria</taxon>
        <taxon>Pseudomonadati</taxon>
        <taxon>Pseudomonadota</taxon>
        <taxon>Alphaproteobacteria</taxon>
        <taxon>Hyphomicrobiales</taxon>
        <taxon>Boseaceae</taxon>
        <taxon>Bosea</taxon>
    </lineage>
</organism>
<dbReference type="InterPro" id="IPR036162">
    <property type="entry name" value="Resolvase-like_N_sf"/>
</dbReference>
<reference evidence="4" key="1">
    <citation type="journal article" date="2019" name="Int. J. Syst. Evol. Microbiol.">
        <title>The Global Catalogue of Microorganisms (GCM) 10K type strain sequencing project: providing services to taxonomists for standard genome sequencing and annotation.</title>
        <authorList>
            <consortium name="The Broad Institute Genomics Platform"/>
            <consortium name="The Broad Institute Genome Sequencing Center for Infectious Disease"/>
            <person name="Wu L."/>
            <person name="Ma J."/>
        </authorList>
    </citation>
    <scope>NUCLEOTIDE SEQUENCE [LARGE SCALE GENOMIC DNA]</scope>
    <source>
        <strain evidence="4">CGMCC 1.16326</strain>
    </source>
</reference>
<dbReference type="Pfam" id="PF00239">
    <property type="entry name" value="Resolvase"/>
    <property type="match status" value="1"/>
</dbReference>
<dbReference type="Gene3D" id="3.90.1750.20">
    <property type="entry name" value="Putative Large Serine Recombinase, Chain B, Domain 2"/>
    <property type="match status" value="1"/>
</dbReference>
<feature type="domain" description="Recombinase" evidence="2">
    <location>
        <begin position="230"/>
        <end position="359"/>
    </location>
</feature>
<dbReference type="PANTHER" id="PTHR30461">
    <property type="entry name" value="DNA-INVERTASE FROM LAMBDOID PROPHAGE"/>
    <property type="match status" value="1"/>
</dbReference>
<dbReference type="Gene3D" id="3.40.50.1390">
    <property type="entry name" value="Resolvase, N-terminal catalytic domain"/>
    <property type="match status" value="1"/>
</dbReference>
<evidence type="ECO:0000313" key="3">
    <source>
        <dbReference type="EMBL" id="MFC5396013.1"/>
    </source>
</evidence>
<dbReference type="InterPro" id="IPR011109">
    <property type="entry name" value="DNA_bind_recombinase_dom"/>
</dbReference>
<dbReference type="Pfam" id="PF07508">
    <property type="entry name" value="Recombinase"/>
    <property type="match status" value="1"/>
</dbReference>
<dbReference type="PROSITE" id="PS51737">
    <property type="entry name" value="RECOMBINASE_DNA_BIND"/>
    <property type="match status" value="1"/>
</dbReference>
<dbReference type="InterPro" id="IPR025827">
    <property type="entry name" value="Zn_ribbon_recom_dom"/>
</dbReference>
<evidence type="ECO:0000259" key="2">
    <source>
        <dbReference type="PROSITE" id="PS51737"/>
    </source>
</evidence>
<keyword evidence="4" id="KW-1185">Reference proteome</keyword>
<comment type="caution">
    <text evidence="3">The sequence shown here is derived from an EMBL/GenBank/DDBJ whole genome shotgun (WGS) entry which is preliminary data.</text>
</comment>
<dbReference type="PANTHER" id="PTHR30461:SF23">
    <property type="entry name" value="DNA RECOMBINASE-RELATED"/>
    <property type="match status" value="1"/>
</dbReference>
<feature type="coiled-coil region" evidence="1">
    <location>
        <begin position="447"/>
        <end position="474"/>
    </location>
</feature>